<protein>
    <recommendedName>
        <fullName evidence="3">O-fucosyltransferase family protein</fullName>
    </recommendedName>
</protein>
<reference evidence="1 2" key="1">
    <citation type="journal article" date="2024" name="Nat. Commun.">
        <title>Phylogenomics reveals the evolutionary origins of lichenization in chlorophyte algae.</title>
        <authorList>
            <person name="Puginier C."/>
            <person name="Libourel C."/>
            <person name="Otte J."/>
            <person name="Skaloud P."/>
            <person name="Haon M."/>
            <person name="Grisel S."/>
            <person name="Petersen M."/>
            <person name="Berrin J.G."/>
            <person name="Delaux P.M."/>
            <person name="Dal Grande F."/>
            <person name="Keller J."/>
        </authorList>
    </citation>
    <scope>NUCLEOTIDE SEQUENCE [LARGE SCALE GENOMIC DNA]</scope>
    <source>
        <strain evidence="1 2">SAG 216-7</strain>
    </source>
</reference>
<organism evidence="1 2">
    <name type="scientific">Coccomyxa subellipsoidea</name>
    <dbReference type="NCBI Taxonomy" id="248742"/>
    <lineage>
        <taxon>Eukaryota</taxon>
        <taxon>Viridiplantae</taxon>
        <taxon>Chlorophyta</taxon>
        <taxon>core chlorophytes</taxon>
        <taxon>Trebouxiophyceae</taxon>
        <taxon>Trebouxiophyceae incertae sedis</taxon>
        <taxon>Coccomyxaceae</taxon>
        <taxon>Coccomyxa</taxon>
    </lineage>
</organism>
<comment type="caution">
    <text evidence="1">The sequence shown here is derived from an EMBL/GenBank/DDBJ whole genome shotgun (WGS) entry which is preliminary data.</text>
</comment>
<name>A0ABR2YPC7_9CHLO</name>
<dbReference type="Gene3D" id="3.40.50.11350">
    <property type="match status" value="1"/>
</dbReference>
<gene>
    <name evidence="1" type="ORF">WJX75_008133</name>
</gene>
<evidence type="ECO:0008006" key="3">
    <source>
        <dbReference type="Google" id="ProtNLM"/>
    </source>
</evidence>
<accession>A0ABR2YPC7</accession>
<proteinExistence type="predicted"/>
<dbReference type="Proteomes" id="UP001491310">
    <property type="component" value="Unassembled WGS sequence"/>
</dbReference>
<evidence type="ECO:0000313" key="1">
    <source>
        <dbReference type="EMBL" id="KAK9908451.1"/>
    </source>
</evidence>
<sequence>MNYDWFSIDTAAAKKVWKFSKWVQDELDPVLEELAQMPAPRMGFHIRGGDKLSEDVQLSRMTTRPEDFVTSLAEAFPHLKGGTCIMVGDDQEWIAEASRVAAATFGCKPFSKTLFHIATGGSHDQETFNHESFETKCAGTLQFLVDIELLNHADYFVGTTNSGLPHIVDVLRFAVYNKDRSTFVDASFRHQDWYSRMRSFWKSKGPQPKRRLLRWIR</sequence>
<keyword evidence="2" id="KW-1185">Reference proteome</keyword>
<evidence type="ECO:0000313" key="2">
    <source>
        <dbReference type="Proteomes" id="UP001491310"/>
    </source>
</evidence>
<dbReference type="EMBL" id="JALJOT010000008">
    <property type="protein sequence ID" value="KAK9908451.1"/>
    <property type="molecule type" value="Genomic_DNA"/>
</dbReference>